<proteinExistence type="predicted"/>
<geneLocation type="plasmid" evidence="1 2">
    <name>pTbrSNM4-1b</name>
</geneLocation>
<evidence type="ECO:0008006" key="3">
    <source>
        <dbReference type="Google" id="ProtNLM"/>
    </source>
</evidence>
<dbReference type="InterPro" id="IPR027417">
    <property type="entry name" value="P-loop_NTPase"/>
</dbReference>
<dbReference type="Gene3D" id="3.40.50.300">
    <property type="entry name" value="P-loop containing nucleotide triphosphate hydrolases"/>
    <property type="match status" value="1"/>
</dbReference>
<evidence type="ECO:0000313" key="1">
    <source>
        <dbReference type="EMBL" id="BDG17694.1"/>
    </source>
</evidence>
<dbReference type="RefSeq" id="WP_244363753.1">
    <property type="nucleotide sequence ID" value="NZ_AP025594.1"/>
</dbReference>
<reference evidence="1 2" key="1">
    <citation type="journal article" date="2022" name="Microbiol. Resour. Announc.">
        <title>Complete Genome Sequences of Thermus Strains Isolated from Senami Hot Spring in Japan.</title>
        <authorList>
            <person name="Miyazaki K."/>
        </authorList>
    </citation>
    <scope>NUCLEOTIDE SEQUENCE [LARGE SCALE GENOMIC DNA]</scope>
    <source>
        <strain evidence="1 2">SNM4-1</strain>
        <plasmid evidence="1 2">pTbrSNM4-1b</plasmid>
    </source>
</reference>
<evidence type="ECO:0000313" key="2">
    <source>
        <dbReference type="Proteomes" id="UP000831120"/>
    </source>
</evidence>
<gene>
    <name evidence="1" type="ORF">TbrSNM41_24280</name>
</gene>
<keyword evidence="1" id="KW-0614">Plasmid</keyword>
<keyword evidence="2" id="KW-1185">Reference proteome</keyword>
<dbReference type="EMBL" id="AP025594">
    <property type="protein sequence ID" value="BDG17694.1"/>
    <property type="molecule type" value="Genomic_DNA"/>
</dbReference>
<protein>
    <recommendedName>
        <fullName evidence="3">ParA family protein</fullName>
    </recommendedName>
</protein>
<accession>A0ABM7XMV5</accession>
<organism evidence="1 2">
    <name type="scientific">Thermus brockianus</name>
    <dbReference type="NCBI Taxonomy" id="56956"/>
    <lineage>
        <taxon>Bacteria</taxon>
        <taxon>Thermotogati</taxon>
        <taxon>Deinococcota</taxon>
        <taxon>Deinococci</taxon>
        <taxon>Thermales</taxon>
        <taxon>Thermaceae</taxon>
        <taxon>Thermus</taxon>
    </lineage>
</organism>
<sequence>MAALAGEGLLVPVETSAKGVQALKAVQEVSRDYQKTLRSLRFLPADAPPFVRLLVPTKFDPRTQQDKRARGLLEEMAEVAALGPALAYRPAPYKEAIDRGLPVQAVGDERLREEYRLLGDAFLQVVGVRNAEVEEVL</sequence>
<name>A0ABM7XMV5_THEBO</name>
<dbReference type="Proteomes" id="UP000831120">
    <property type="component" value="Plasmid pTbrSNM4-1b"/>
</dbReference>